<evidence type="ECO:0000313" key="3">
    <source>
        <dbReference type="Proteomes" id="UP000188879"/>
    </source>
</evidence>
<dbReference type="AlphaFoldDB" id="A0A1V2H8L4"/>
<feature type="domain" description="General stress protein FMN-binding split barrel" evidence="1">
    <location>
        <begin position="6"/>
        <end position="137"/>
    </location>
</feature>
<evidence type="ECO:0000313" key="2">
    <source>
        <dbReference type="EMBL" id="ONG59147.1"/>
    </source>
</evidence>
<dbReference type="PANTHER" id="PTHR34818:SF1">
    <property type="entry name" value="PROTEIN BLI-3"/>
    <property type="match status" value="1"/>
</dbReference>
<dbReference type="PANTHER" id="PTHR34818">
    <property type="entry name" value="PROTEIN BLI-3"/>
    <property type="match status" value="1"/>
</dbReference>
<proteinExistence type="predicted"/>
<dbReference type="InterPro" id="IPR052917">
    <property type="entry name" value="Stress-Dev_Protein"/>
</dbReference>
<evidence type="ECO:0000259" key="1">
    <source>
        <dbReference type="Pfam" id="PF16242"/>
    </source>
</evidence>
<comment type="caution">
    <text evidence="2">The sequence shown here is derived from an EMBL/GenBank/DDBJ whole genome shotgun (WGS) entry which is preliminary data.</text>
</comment>
<dbReference type="Pfam" id="PF16242">
    <property type="entry name" value="Pyrid_ox_like"/>
    <property type="match status" value="1"/>
</dbReference>
<protein>
    <submittedName>
        <fullName evidence="2">Pyridoxamine 5'-phosphate oxidase</fullName>
    </submittedName>
</protein>
<reference evidence="2 3" key="1">
    <citation type="submission" date="2016-10" db="EMBL/GenBank/DDBJ databases">
        <title>Draft Genome sequence of Roseomonas sp. strain M3.</title>
        <authorList>
            <person name="Subhash Y."/>
            <person name="Lee S."/>
        </authorList>
    </citation>
    <scope>NUCLEOTIDE SEQUENCE [LARGE SCALE GENOMIC DNA]</scope>
    <source>
        <strain evidence="2 3">M3</strain>
    </source>
</reference>
<dbReference type="Gene3D" id="2.30.110.10">
    <property type="entry name" value="Electron Transport, Fmn-binding Protein, Chain A"/>
    <property type="match status" value="1"/>
</dbReference>
<name>A0A1V2H8L4_9PROT</name>
<keyword evidence="3" id="KW-1185">Reference proteome</keyword>
<dbReference type="InterPro" id="IPR012349">
    <property type="entry name" value="Split_barrel_FMN-bd"/>
</dbReference>
<gene>
    <name evidence="2" type="ORF">BKE38_00285</name>
</gene>
<organism evidence="2 3">
    <name type="scientific">Teichococcus deserti</name>
    <dbReference type="NCBI Taxonomy" id="1817963"/>
    <lineage>
        <taxon>Bacteria</taxon>
        <taxon>Pseudomonadati</taxon>
        <taxon>Pseudomonadota</taxon>
        <taxon>Alphaproteobacteria</taxon>
        <taxon>Acetobacterales</taxon>
        <taxon>Roseomonadaceae</taxon>
        <taxon>Roseomonas</taxon>
    </lineage>
</organism>
<dbReference type="EMBL" id="MLCO01000001">
    <property type="protein sequence ID" value="ONG59147.1"/>
    <property type="molecule type" value="Genomic_DNA"/>
</dbReference>
<dbReference type="SUPFAM" id="SSF50475">
    <property type="entry name" value="FMN-binding split barrel"/>
    <property type="match status" value="1"/>
</dbReference>
<dbReference type="OrthoDB" id="1432662at2"/>
<dbReference type="Proteomes" id="UP000188879">
    <property type="component" value="Unassembled WGS sequence"/>
</dbReference>
<dbReference type="InterPro" id="IPR038725">
    <property type="entry name" value="YdaG_split_barrel_FMN-bd"/>
</dbReference>
<sequence length="144" mass="15809">MAKTTIADLSKMMADIDFATMSTTAVTGGITSRPMSNNRDVEFQGDAYFFAYDTSAKIAEIERDSATSLSYAGSKGLLAGTPIFIAVKGHSTLIRDKAEFAAHWTEELDRWFPQSIDTPGVILIKVHASHIRYWVGEEQGEITV</sequence>
<accession>A0A1V2H8L4</accession>